<name>A0A553IJC4_ACHLA</name>
<reference evidence="2 3" key="1">
    <citation type="submission" date="2019-07" db="EMBL/GenBank/DDBJ databases">
        <title>Genome sequence of Acholeplasma laidlawii strain with increased resistance to erythromycin.</title>
        <authorList>
            <person name="Medvedeva E.S."/>
            <person name="Baranova N.B."/>
            <person name="Siniagina M.N."/>
            <person name="Mouzykantov A."/>
            <person name="Chernova O.A."/>
            <person name="Chernov V.M."/>
        </authorList>
    </citation>
    <scope>NUCLEOTIDE SEQUENCE [LARGE SCALE GENOMIC DNA]</scope>
    <source>
        <strain evidence="2 3">PG8REry</strain>
    </source>
</reference>
<accession>A0A553IJC4</accession>
<dbReference type="Pfam" id="PF09903">
    <property type="entry name" value="DUF2130"/>
    <property type="match status" value="1"/>
</dbReference>
<protein>
    <submittedName>
        <fullName evidence="2">DUF2130 domain-containing protein</fullName>
    </submittedName>
</protein>
<feature type="coiled-coil region" evidence="1">
    <location>
        <begin position="169"/>
        <end position="196"/>
    </location>
</feature>
<comment type="caution">
    <text evidence="2">The sequence shown here is derived from an EMBL/GenBank/DDBJ whole genome shotgun (WGS) entry which is preliminary data.</text>
</comment>
<evidence type="ECO:0000313" key="2">
    <source>
        <dbReference type="EMBL" id="TRY00289.1"/>
    </source>
</evidence>
<dbReference type="EMBL" id="VKID01000001">
    <property type="protein sequence ID" value="TRY00289.1"/>
    <property type="molecule type" value="Genomic_DNA"/>
</dbReference>
<keyword evidence="1" id="KW-0175">Coiled coil</keyword>
<dbReference type="AlphaFoldDB" id="A0A553IJC4"/>
<feature type="coiled-coil region" evidence="1">
    <location>
        <begin position="67"/>
        <end position="141"/>
    </location>
</feature>
<organism evidence="2 3">
    <name type="scientific">Acholeplasma laidlawii</name>
    <dbReference type="NCBI Taxonomy" id="2148"/>
    <lineage>
        <taxon>Bacteria</taxon>
        <taxon>Bacillati</taxon>
        <taxon>Mycoplasmatota</taxon>
        <taxon>Mollicutes</taxon>
        <taxon>Acholeplasmatales</taxon>
        <taxon>Acholeplasmataceae</taxon>
        <taxon>Acholeplasma</taxon>
    </lineage>
</organism>
<sequence>MSKLKVRIVDPHTLMLEETGQVGDTIDLKSLHSVDETFIMERIKSQQDETYNRLLQGVIKENHSQIQLKLNEQLRNFELEKNKLIQDKRDLEGRLSSQVELSKKNEQILTNALKSEFELERQRLNNEIQTIELKIKQNLENTYKDQINQKVTLIQSLQAEKEKMIIEHQLQLNQKLAKLNDDISIKEKEIEALKRERSSRNIKTIGENLEIWCDEQFKNVSLYGFKTSTFTKDNLVIKTEGDSKGTKGDYIFKVFNNESHDILLTSAMIEMKSEALESENKKKNSDHYKKLDDDRNKKKLEYAILVSELEYNYESDAPIFSVPGYEKMYVVRPHFFITLLGILESIGMKYADIITNKEIQKIEFQESEKILQDFEKFKEDIIGNSIRHITTQLENIKTKTNTIISSVEAIQESVRVILDSHLNTVRSKIENYSIRRVVKHIDKIQD</sequence>
<proteinExistence type="predicted"/>
<dbReference type="InterPro" id="IPR019219">
    <property type="entry name" value="DUF2130"/>
</dbReference>
<evidence type="ECO:0000256" key="1">
    <source>
        <dbReference type="SAM" id="Coils"/>
    </source>
</evidence>
<evidence type="ECO:0000313" key="3">
    <source>
        <dbReference type="Proteomes" id="UP000315938"/>
    </source>
</evidence>
<dbReference type="RefSeq" id="WP_064212013.1">
    <property type="nucleotide sequence ID" value="NZ_JACAOE010000001.1"/>
</dbReference>
<gene>
    <name evidence="2" type="ORF">FNV44_04370</name>
</gene>
<dbReference type="Proteomes" id="UP000315938">
    <property type="component" value="Unassembled WGS sequence"/>
</dbReference>
<dbReference type="PIRSF" id="PIRSF005850">
    <property type="entry name" value="UCP005850"/>
    <property type="match status" value="1"/>
</dbReference>